<feature type="region of interest" description="Disordered" evidence="1">
    <location>
        <begin position="1239"/>
        <end position="1291"/>
    </location>
</feature>
<evidence type="ECO:0000259" key="2">
    <source>
        <dbReference type="Pfam" id="PF00656"/>
    </source>
</evidence>
<dbReference type="CDD" id="cd00229">
    <property type="entry name" value="SGNH_hydrolase"/>
    <property type="match status" value="1"/>
</dbReference>
<dbReference type="Gene3D" id="3.90.70.10">
    <property type="entry name" value="Cysteine proteinases"/>
    <property type="match status" value="1"/>
</dbReference>
<dbReference type="SUPFAM" id="SSF55166">
    <property type="entry name" value="Hedgehog/DD-peptidase"/>
    <property type="match status" value="1"/>
</dbReference>
<dbReference type="Gene3D" id="3.40.50.1110">
    <property type="entry name" value="SGNH hydrolase"/>
    <property type="match status" value="1"/>
</dbReference>
<comment type="caution">
    <text evidence="5">The sequence shown here is derived from an EMBL/GenBank/DDBJ whole genome shotgun (WGS) entry which is preliminary data.</text>
</comment>
<feature type="compositionally biased region" description="Basic and acidic residues" evidence="1">
    <location>
        <begin position="1259"/>
        <end position="1276"/>
    </location>
</feature>
<feature type="domain" description="Peptidase C14 caspase" evidence="2">
    <location>
        <begin position="948"/>
        <end position="1213"/>
    </location>
</feature>
<dbReference type="SUPFAM" id="SSF52266">
    <property type="entry name" value="SGNH hydrolase"/>
    <property type="match status" value="1"/>
</dbReference>
<evidence type="ECO:0000256" key="1">
    <source>
        <dbReference type="SAM" id="MobiDB-lite"/>
    </source>
</evidence>
<dbReference type="PANTHER" id="PTHR48104">
    <property type="entry name" value="METACASPASE-4"/>
    <property type="match status" value="1"/>
</dbReference>
<accession>A0ABU2HVB7</accession>
<dbReference type="Pfam" id="PF00656">
    <property type="entry name" value="Peptidase_C14"/>
    <property type="match status" value="1"/>
</dbReference>
<dbReference type="Gene3D" id="3.30.1380.10">
    <property type="match status" value="1"/>
</dbReference>
<evidence type="ECO:0000259" key="3">
    <source>
        <dbReference type="Pfam" id="PF08291"/>
    </source>
</evidence>
<dbReference type="EMBL" id="JAVQLW010000002">
    <property type="protein sequence ID" value="MDS9468991.1"/>
    <property type="molecule type" value="Genomic_DNA"/>
</dbReference>
<dbReference type="InterPro" id="IPR036514">
    <property type="entry name" value="SGNH_hydro_sf"/>
</dbReference>
<sequence>MARFHERGDETEQDGVYSLRAGIKGFFHHGVCLDGPDEAAWASDEAGMQRHWPSDLQARAARDRTLGAYSRVQPILHHYHCAIREAGTVLVSAMLHDGWRTPQDGQISAGEPGTNCHAFVIVGYDTKGFIVLNSWGENWGGLPLDDTADPVLARGLARWSYADWARCVVDGWVLRLGVPGQDAFSVSSGPQGVNRGAHETGSTPYRMLQGNFVNLDAGRLQEFGSYPTPRDAVEGTERGIRQRLQGESKGIVLSLPGVMESEKQAFERAVRLKYKLEAWGFDFLTCFWSANFSTDLNAVLSHVTEQCRNQVNGSTELFDPVFEQYARSAGRAFWHEVERHARYAALSPESEIIAPPPGKARASAERGELGKIVKNLALTCQETGKPLHIIANGAGALVVDWLIEMFKAKSNSTDPLDWIPGLGSMVLSFPAVPLDQANLRIMQLARAMTDRRDGEPLAKARIIVASPDLERRMTVHGYGQSILYLASRAFLDRDQNGGYMPMLGSYRAADQISAGTDLTVDAATADPGNISPPFEYFSAASAIRIEQHELDASPELEATIVSQFRPGSQTRREGRPVRPAPEHKDKAMNTHEAPKITFSELQRQISDGSLSAEAGRKYFRIDENASTPFAPVFVPNPDLVEMPPPGSRSALALNSANALARWSRLSAYYSKIGSGYDGPRIAAEGDSWFQYPLRLFDVIDYVAERYAVFDSSAAGDLLENMARKREYLDALTQSGAEILLLSAGGNDVCAGGALADHLESFDASLRPADYLKRGYQDLLDNAIAHYERICRDVNSRFPGVTIITHGYDYVIPKSGRWLGKPMEERGIRDRALQKRIAAEMIDQFNRELRRMAATLSHVTYVDCRGAVANDQWFDELHPDNAGFARVSSRILTKIKEISERSRSRELLVDRFAPRGRTITSPQIVPQSLAGRRNLARSLHIGLNEIDPGHYAGDRGLLLGCENDARAMRDIAEAQGYAPKMLLSREATREAVIEELRRAAKDLKAGDQFLFTNACHGSQIRDFNGDEQEIGNRNPDSTLCLFDGQLIDDELWHLFGQFQSGVRIVMMADSCHSGTIARATLPVIDATRLNSLADLDGLPAQGREVVRVLRPRTLNAATAKAVEDIHRDFYANLLRSYRHVDRSVLSSPAKTTLSAALLQFSACRDDQVAMDGDEHGVFTAAVLNVWNRGKFSGTYRQFHDRIVDALAHLEQKPALFVPAPVDPAFLRQRPFSLVGAELNRETEGMMRPEEPATAAPAPEQEFRDEPSDDPFASRETGETIILSDNASGRTRATGVPVETVARFRDFLAPLRLQHFDAEEFLTLGASHFAPGSAHGLNSAPPEQLWPNIVPTAEILDELRARLGVPVTIRSGYRNRQYNHAVGGEQNSWHMQFRACDITSTASPHKVAETLAQMRGQGMFRGGIGRYAGFTHIDTRGVNADWSVGRGLEGGTGTDETEVARKRLRMLASRIAVAPTTRSRDAMAMAAGDLASADAAVNGTQILSLDRALSEELRNAVLYSTQFAQRAANAAADPAQDHDSWWSTLNAALSAVGWSVQQSTYRRASNSDQDASLDKLALEALAALTSVTGKLNAIRSVLDSLRNAGEGDKRLTLLDFHMSEKASGAFQIGETEIGENGEVFMSIGAVQFRSLDERKGILFARWGKTVDSVGIAAERLIFNQHFYQNVARKVVEERLTDAQSQIMAFKLDSMPA</sequence>
<dbReference type="InterPro" id="IPR038765">
    <property type="entry name" value="Papain-like_cys_pep_sf"/>
</dbReference>
<dbReference type="PANTHER" id="PTHR48104:SF30">
    <property type="entry name" value="METACASPASE-1"/>
    <property type="match status" value="1"/>
</dbReference>
<evidence type="ECO:0000313" key="5">
    <source>
        <dbReference type="EMBL" id="MDS9468991.1"/>
    </source>
</evidence>
<feature type="region of interest" description="Disordered" evidence="1">
    <location>
        <begin position="566"/>
        <end position="586"/>
    </location>
</feature>
<dbReference type="InterPro" id="IPR050452">
    <property type="entry name" value="Metacaspase"/>
</dbReference>
<dbReference type="InterPro" id="IPR011600">
    <property type="entry name" value="Pept_C14_caspase"/>
</dbReference>
<proteinExistence type="predicted"/>
<dbReference type="Pfam" id="PF08291">
    <property type="entry name" value="Peptidase_M15_3"/>
    <property type="match status" value="1"/>
</dbReference>
<dbReference type="SUPFAM" id="SSF52129">
    <property type="entry name" value="Caspase-like"/>
    <property type="match status" value="1"/>
</dbReference>
<dbReference type="Proteomes" id="UP001269144">
    <property type="component" value="Unassembled WGS sequence"/>
</dbReference>
<protein>
    <submittedName>
        <fullName evidence="5">Caspase family protein</fullName>
    </submittedName>
</protein>
<dbReference type="InterPro" id="IPR029030">
    <property type="entry name" value="Caspase-like_dom_sf"/>
</dbReference>
<evidence type="ECO:0000313" key="6">
    <source>
        <dbReference type="Proteomes" id="UP001269144"/>
    </source>
</evidence>
<dbReference type="InterPro" id="IPR013230">
    <property type="entry name" value="Peptidase_M15A_C"/>
</dbReference>
<feature type="domain" description="SGNH hydrolase-type esterase" evidence="4">
    <location>
        <begin position="703"/>
        <end position="884"/>
    </location>
</feature>
<feature type="domain" description="Peptidase M15A C-terminal" evidence="3">
    <location>
        <begin position="1338"/>
        <end position="1432"/>
    </location>
</feature>
<feature type="compositionally biased region" description="Basic and acidic residues" evidence="1">
    <location>
        <begin position="1239"/>
        <end position="1249"/>
    </location>
</feature>
<keyword evidence="6" id="KW-1185">Reference proteome</keyword>
<dbReference type="RefSeq" id="WP_311161480.1">
    <property type="nucleotide sequence ID" value="NZ_JAVQLW010000002.1"/>
</dbReference>
<feature type="compositionally biased region" description="Basic and acidic residues" evidence="1">
    <location>
        <begin position="570"/>
        <end position="586"/>
    </location>
</feature>
<dbReference type="Gene3D" id="3.40.50.1460">
    <property type="match status" value="1"/>
</dbReference>
<dbReference type="InterPro" id="IPR009045">
    <property type="entry name" value="Zn_M74/Hedgehog-like"/>
</dbReference>
<evidence type="ECO:0000259" key="4">
    <source>
        <dbReference type="Pfam" id="PF13472"/>
    </source>
</evidence>
<dbReference type="Pfam" id="PF13472">
    <property type="entry name" value="Lipase_GDSL_2"/>
    <property type="match status" value="1"/>
</dbReference>
<gene>
    <name evidence="5" type="ORF">RGQ15_15595</name>
</gene>
<organism evidence="5 6">
    <name type="scientific">Paracoccus aurantius</name>
    <dbReference type="NCBI Taxonomy" id="3073814"/>
    <lineage>
        <taxon>Bacteria</taxon>
        <taxon>Pseudomonadati</taxon>
        <taxon>Pseudomonadota</taxon>
        <taxon>Alphaproteobacteria</taxon>
        <taxon>Rhodobacterales</taxon>
        <taxon>Paracoccaceae</taxon>
        <taxon>Paracoccus</taxon>
    </lineage>
</organism>
<name>A0ABU2HVB7_9RHOB</name>
<dbReference type="SUPFAM" id="SSF54001">
    <property type="entry name" value="Cysteine proteinases"/>
    <property type="match status" value="1"/>
</dbReference>
<reference evidence="6" key="1">
    <citation type="submission" date="2023-07" db="EMBL/GenBank/DDBJ databases">
        <title>Paracoccus sp. MBLB3053 whole genome sequence.</title>
        <authorList>
            <person name="Hwang C.Y."/>
            <person name="Cho E.-S."/>
            <person name="Seo M.-J."/>
        </authorList>
    </citation>
    <scope>NUCLEOTIDE SEQUENCE [LARGE SCALE GENOMIC DNA]</scope>
    <source>
        <strain evidence="6">MBLB3053</strain>
    </source>
</reference>
<dbReference type="InterPro" id="IPR013830">
    <property type="entry name" value="SGNH_hydro"/>
</dbReference>